<keyword evidence="1" id="KW-1133">Transmembrane helix</keyword>
<name>A0A5N7ASP4_9EURO</name>
<gene>
    <name evidence="2" type="ORF">BDV26DRAFT_87285</name>
</gene>
<keyword evidence="1" id="KW-0472">Membrane</keyword>
<evidence type="ECO:0000313" key="3">
    <source>
        <dbReference type="Proteomes" id="UP000326198"/>
    </source>
</evidence>
<evidence type="ECO:0000256" key="1">
    <source>
        <dbReference type="SAM" id="Phobius"/>
    </source>
</evidence>
<proteinExistence type="predicted"/>
<keyword evidence="3" id="KW-1185">Reference proteome</keyword>
<feature type="transmembrane region" description="Helical" evidence="1">
    <location>
        <begin position="16"/>
        <end position="38"/>
    </location>
</feature>
<protein>
    <submittedName>
        <fullName evidence="2">Uncharacterized protein</fullName>
    </submittedName>
</protein>
<reference evidence="2 3" key="1">
    <citation type="submission" date="2019-04" db="EMBL/GenBank/DDBJ databases">
        <title>Friends and foes A comparative genomics studyof 23 Aspergillus species from section Flavi.</title>
        <authorList>
            <consortium name="DOE Joint Genome Institute"/>
            <person name="Kjaerbolling I."/>
            <person name="Vesth T."/>
            <person name="Frisvad J.C."/>
            <person name="Nybo J.L."/>
            <person name="Theobald S."/>
            <person name="Kildgaard S."/>
            <person name="Isbrandt T."/>
            <person name="Kuo A."/>
            <person name="Sato A."/>
            <person name="Lyhne E.K."/>
            <person name="Kogle M.E."/>
            <person name="Wiebenga A."/>
            <person name="Kun R.S."/>
            <person name="Lubbers R.J."/>
            <person name="Makela M.R."/>
            <person name="Barry K."/>
            <person name="Chovatia M."/>
            <person name="Clum A."/>
            <person name="Daum C."/>
            <person name="Haridas S."/>
            <person name="He G."/>
            <person name="LaButti K."/>
            <person name="Lipzen A."/>
            <person name="Mondo S."/>
            <person name="Riley R."/>
            <person name="Salamov A."/>
            <person name="Simmons B.A."/>
            <person name="Magnuson J.K."/>
            <person name="Henrissat B."/>
            <person name="Mortensen U.H."/>
            <person name="Larsen T.O."/>
            <person name="Devries R.P."/>
            <person name="Grigoriev I.V."/>
            <person name="Machida M."/>
            <person name="Baker S.E."/>
            <person name="Andersen M.R."/>
        </authorList>
    </citation>
    <scope>NUCLEOTIDE SEQUENCE [LARGE SCALE GENOMIC DNA]</scope>
    <source>
        <strain evidence="2 3">IBT 29228</strain>
    </source>
</reference>
<dbReference type="AlphaFoldDB" id="A0A5N7ASP4"/>
<organism evidence="2 3">
    <name type="scientific">Aspergillus bertholletiae</name>
    <dbReference type="NCBI Taxonomy" id="1226010"/>
    <lineage>
        <taxon>Eukaryota</taxon>
        <taxon>Fungi</taxon>
        <taxon>Dikarya</taxon>
        <taxon>Ascomycota</taxon>
        <taxon>Pezizomycotina</taxon>
        <taxon>Eurotiomycetes</taxon>
        <taxon>Eurotiomycetidae</taxon>
        <taxon>Eurotiales</taxon>
        <taxon>Aspergillaceae</taxon>
        <taxon>Aspergillus</taxon>
        <taxon>Aspergillus subgen. Circumdati</taxon>
    </lineage>
</organism>
<dbReference type="EMBL" id="ML736343">
    <property type="protein sequence ID" value="KAE8372733.1"/>
    <property type="molecule type" value="Genomic_DNA"/>
</dbReference>
<evidence type="ECO:0000313" key="2">
    <source>
        <dbReference type="EMBL" id="KAE8372733.1"/>
    </source>
</evidence>
<dbReference type="Proteomes" id="UP000326198">
    <property type="component" value="Unassembled WGS sequence"/>
</dbReference>
<sequence>MTTLPSNDFATGLTDFYIRLLLVPDGASFTIGSLWIILACQWPTQNNPLAHRIRNVECPFHRLAVALGSSLWYQRGRSLRVAPCLFTFFRLGTLFSESFSLWNIDW</sequence>
<accession>A0A5N7ASP4</accession>
<keyword evidence="1" id="KW-0812">Transmembrane</keyword>